<dbReference type="Pfam" id="PF00392">
    <property type="entry name" value="GntR"/>
    <property type="match status" value="1"/>
</dbReference>
<dbReference type="GO" id="GO:0003700">
    <property type="term" value="F:DNA-binding transcription factor activity"/>
    <property type="evidence" value="ECO:0007669"/>
    <property type="project" value="InterPro"/>
</dbReference>
<gene>
    <name evidence="5" type="ORF">CWS20_13895</name>
</gene>
<organism evidence="5 6">
    <name type="scientific">Cytobacillus horneckiae</name>
    <dbReference type="NCBI Taxonomy" id="549687"/>
    <lineage>
        <taxon>Bacteria</taxon>
        <taxon>Bacillati</taxon>
        <taxon>Bacillota</taxon>
        <taxon>Bacilli</taxon>
        <taxon>Bacillales</taxon>
        <taxon>Bacillaceae</taxon>
        <taxon>Cytobacillus</taxon>
    </lineage>
</organism>
<dbReference type="CDD" id="cd07377">
    <property type="entry name" value="WHTH_GntR"/>
    <property type="match status" value="1"/>
</dbReference>
<keyword evidence="3" id="KW-0804">Transcription</keyword>
<name>A0A2N0ZFL6_9BACI</name>
<dbReference type="InterPro" id="IPR000524">
    <property type="entry name" value="Tscrpt_reg_HTH_GntR"/>
</dbReference>
<dbReference type="SUPFAM" id="SSF46785">
    <property type="entry name" value="Winged helix' DNA-binding domain"/>
    <property type="match status" value="1"/>
</dbReference>
<evidence type="ECO:0000313" key="5">
    <source>
        <dbReference type="EMBL" id="PKG28298.1"/>
    </source>
</evidence>
<evidence type="ECO:0000256" key="2">
    <source>
        <dbReference type="ARBA" id="ARBA00023125"/>
    </source>
</evidence>
<dbReference type="InterPro" id="IPR036390">
    <property type="entry name" value="WH_DNA-bd_sf"/>
</dbReference>
<dbReference type="SMART" id="SM00895">
    <property type="entry name" value="FCD"/>
    <property type="match status" value="1"/>
</dbReference>
<proteinExistence type="predicted"/>
<dbReference type="PANTHER" id="PTHR43537:SF5">
    <property type="entry name" value="UXU OPERON TRANSCRIPTIONAL REGULATOR"/>
    <property type="match status" value="1"/>
</dbReference>
<dbReference type="Gene3D" id="1.10.10.10">
    <property type="entry name" value="Winged helix-like DNA-binding domain superfamily/Winged helix DNA-binding domain"/>
    <property type="match status" value="1"/>
</dbReference>
<dbReference type="RefSeq" id="WP_066189492.1">
    <property type="nucleotide sequence ID" value="NZ_JAFDQP010000001.1"/>
</dbReference>
<dbReference type="Proteomes" id="UP000233343">
    <property type="component" value="Unassembled WGS sequence"/>
</dbReference>
<dbReference type="Gene3D" id="1.20.120.530">
    <property type="entry name" value="GntR ligand-binding domain-like"/>
    <property type="match status" value="1"/>
</dbReference>
<evidence type="ECO:0000256" key="3">
    <source>
        <dbReference type="ARBA" id="ARBA00023163"/>
    </source>
</evidence>
<dbReference type="AlphaFoldDB" id="A0A2N0ZFL6"/>
<dbReference type="PANTHER" id="PTHR43537">
    <property type="entry name" value="TRANSCRIPTIONAL REGULATOR, GNTR FAMILY"/>
    <property type="match status" value="1"/>
</dbReference>
<dbReference type="EMBL" id="PISD01000030">
    <property type="protein sequence ID" value="PKG28298.1"/>
    <property type="molecule type" value="Genomic_DNA"/>
</dbReference>
<dbReference type="SMART" id="SM00345">
    <property type="entry name" value="HTH_GNTR"/>
    <property type="match status" value="1"/>
</dbReference>
<keyword evidence="1" id="KW-0805">Transcription regulation</keyword>
<keyword evidence="2" id="KW-0238">DNA-binding</keyword>
<reference evidence="5 6" key="1">
    <citation type="journal article" date="2010" name="Int. J. Syst. Evol. Microbiol.">
        <title>Bacillus horneckiae sp. nov., isolated from a spacecraft-assembly clean room.</title>
        <authorList>
            <person name="Vaishampayan P."/>
            <person name="Probst A."/>
            <person name="Krishnamurthi S."/>
            <person name="Ghosh S."/>
            <person name="Osman S."/>
            <person name="McDowall A."/>
            <person name="Ruckmani A."/>
            <person name="Mayilraj S."/>
            <person name="Venkateswaran K."/>
        </authorList>
    </citation>
    <scope>NUCLEOTIDE SEQUENCE [LARGE SCALE GENOMIC DNA]</scope>
    <source>
        <strain evidence="6">1PO1SC</strain>
    </source>
</reference>
<dbReference type="Pfam" id="PF07729">
    <property type="entry name" value="FCD"/>
    <property type="match status" value="1"/>
</dbReference>
<dbReference type="PROSITE" id="PS50949">
    <property type="entry name" value="HTH_GNTR"/>
    <property type="match status" value="1"/>
</dbReference>
<dbReference type="SUPFAM" id="SSF48008">
    <property type="entry name" value="GntR ligand-binding domain-like"/>
    <property type="match status" value="1"/>
</dbReference>
<dbReference type="InterPro" id="IPR036388">
    <property type="entry name" value="WH-like_DNA-bd_sf"/>
</dbReference>
<evidence type="ECO:0000256" key="1">
    <source>
        <dbReference type="ARBA" id="ARBA00023015"/>
    </source>
</evidence>
<dbReference type="GO" id="GO:0003677">
    <property type="term" value="F:DNA binding"/>
    <property type="evidence" value="ECO:0007669"/>
    <property type="project" value="UniProtKB-KW"/>
</dbReference>
<protein>
    <submittedName>
        <fullName evidence="5">GntR family transcriptional regulator</fullName>
    </submittedName>
</protein>
<dbReference type="InterPro" id="IPR008920">
    <property type="entry name" value="TF_FadR/GntR_C"/>
</dbReference>
<sequence>MRKRVSRVSAKDIVYTKLKKGIISCEFKPGQAIIEDDLASELEVSRTPLREALQRLELEELVIRQQNGRLKVAPVSVKEVKELFLVRSMLEGIVVLEAIENITEKEIQHLSYLVIMVKNSGETNFEDVDHFGSQFHTALYHLCHNNTAVKILMQLNDRIARYKRLAYFVDTKKTSEEHEIILDYIIKKDKLNAEIAIKNHVLDSMEQAIKAVEQYEESINNV</sequence>
<accession>A0A2N0ZFL6</accession>
<feature type="domain" description="HTH gntR-type" evidence="4">
    <location>
        <begin position="8"/>
        <end position="75"/>
    </location>
</feature>
<evidence type="ECO:0000313" key="6">
    <source>
        <dbReference type="Proteomes" id="UP000233343"/>
    </source>
</evidence>
<dbReference type="InterPro" id="IPR011711">
    <property type="entry name" value="GntR_C"/>
</dbReference>
<keyword evidence="6" id="KW-1185">Reference proteome</keyword>
<comment type="caution">
    <text evidence="5">The sequence shown here is derived from an EMBL/GenBank/DDBJ whole genome shotgun (WGS) entry which is preliminary data.</text>
</comment>
<evidence type="ECO:0000259" key="4">
    <source>
        <dbReference type="PROSITE" id="PS50949"/>
    </source>
</evidence>